<dbReference type="OrthoDB" id="10603013at2759"/>
<dbReference type="EMBL" id="JYDL01000610">
    <property type="protein sequence ID" value="KRX12227.1"/>
    <property type="molecule type" value="Genomic_DNA"/>
</dbReference>
<keyword evidence="2" id="KW-1185">Reference proteome</keyword>
<dbReference type="AlphaFoldDB" id="A0A0V0RCL6"/>
<evidence type="ECO:0000313" key="2">
    <source>
        <dbReference type="Proteomes" id="UP000054630"/>
    </source>
</evidence>
<protein>
    <submittedName>
        <fullName evidence="1">Uncharacterized protein</fullName>
    </submittedName>
</protein>
<reference evidence="1 2" key="1">
    <citation type="submission" date="2015-01" db="EMBL/GenBank/DDBJ databases">
        <title>Evolution of Trichinella species and genotypes.</title>
        <authorList>
            <person name="Korhonen P.K."/>
            <person name="Edoardo P."/>
            <person name="Giuseppe L.R."/>
            <person name="Gasser R.B."/>
        </authorList>
    </citation>
    <scope>NUCLEOTIDE SEQUENCE [LARGE SCALE GENOMIC DNA]</scope>
    <source>
        <strain evidence="1">ISS37</strain>
    </source>
</reference>
<evidence type="ECO:0000313" key="1">
    <source>
        <dbReference type="EMBL" id="KRX12227.1"/>
    </source>
</evidence>
<sequence length="82" mass="9400">MLTIAAQMFIAAWLSATYAGRFYFFVTFSSTKDASSIDEGIAEDWQHVSEERCPLYFCHTPSKIVFYAAIFGRSNLDFYMSK</sequence>
<proteinExistence type="predicted"/>
<dbReference type="Proteomes" id="UP000054630">
    <property type="component" value="Unassembled WGS sequence"/>
</dbReference>
<comment type="caution">
    <text evidence="1">The sequence shown here is derived from an EMBL/GenBank/DDBJ whole genome shotgun (WGS) entry which is preliminary data.</text>
</comment>
<organism evidence="1 2">
    <name type="scientific">Trichinella nelsoni</name>
    <dbReference type="NCBI Taxonomy" id="6336"/>
    <lineage>
        <taxon>Eukaryota</taxon>
        <taxon>Metazoa</taxon>
        <taxon>Ecdysozoa</taxon>
        <taxon>Nematoda</taxon>
        <taxon>Enoplea</taxon>
        <taxon>Dorylaimia</taxon>
        <taxon>Trichinellida</taxon>
        <taxon>Trichinellidae</taxon>
        <taxon>Trichinella</taxon>
    </lineage>
</organism>
<accession>A0A0V0RCL6</accession>
<gene>
    <name evidence="1" type="ORF">T07_4314</name>
</gene>
<name>A0A0V0RCL6_9BILA</name>